<reference evidence="3 4" key="1">
    <citation type="submission" date="2018-06" db="EMBL/GenBank/DDBJ databases">
        <title>Comparative genomics reveals the genomic features of Rhizophagus irregularis, R. cerebriforme, R. diaphanum and Gigaspora rosea, and their symbiotic lifestyle signature.</title>
        <authorList>
            <person name="Morin E."/>
            <person name="San Clemente H."/>
            <person name="Chen E.C.H."/>
            <person name="De La Providencia I."/>
            <person name="Hainaut M."/>
            <person name="Kuo A."/>
            <person name="Kohler A."/>
            <person name="Murat C."/>
            <person name="Tang N."/>
            <person name="Roy S."/>
            <person name="Loubradou J."/>
            <person name="Henrissat B."/>
            <person name="Grigoriev I.V."/>
            <person name="Corradi N."/>
            <person name="Roux C."/>
            <person name="Martin F.M."/>
        </authorList>
    </citation>
    <scope>NUCLEOTIDE SEQUENCE [LARGE SCALE GENOMIC DNA]</scope>
    <source>
        <strain evidence="3 4">DAOM 194757</strain>
    </source>
</reference>
<organism evidence="3 4">
    <name type="scientific">Gigaspora rosea</name>
    <dbReference type="NCBI Taxonomy" id="44941"/>
    <lineage>
        <taxon>Eukaryota</taxon>
        <taxon>Fungi</taxon>
        <taxon>Fungi incertae sedis</taxon>
        <taxon>Mucoromycota</taxon>
        <taxon>Glomeromycotina</taxon>
        <taxon>Glomeromycetes</taxon>
        <taxon>Diversisporales</taxon>
        <taxon>Gigasporaceae</taxon>
        <taxon>Gigaspora</taxon>
    </lineage>
</organism>
<dbReference type="GO" id="GO:0030246">
    <property type="term" value="F:carbohydrate binding"/>
    <property type="evidence" value="ECO:0007669"/>
    <property type="project" value="UniProtKB-KW"/>
</dbReference>
<dbReference type="SUPFAM" id="SSF48452">
    <property type="entry name" value="TPR-like"/>
    <property type="match status" value="1"/>
</dbReference>
<keyword evidence="3" id="KW-0430">Lectin</keyword>
<protein>
    <submittedName>
        <fullName evidence="3">Concanavalin A-like lectin/glucanase domain-containing protein</fullName>
    </submittedName>
</protein>
<feature type="repeat" description="TPR" evidence="1">
    <location>
        <begin position="237"/>
        <end position="270"/>
    </location>
</feature>
<keyword evidence="4" id="KW-1185">Reference proteome</keyword>
<proteinExistence type="predicted"/>
<keyword evidence="1" id="KW-0802">TPR repeat</keyword>
<dbReference type="Pfam" id="PF00622">
    <property type="entry name" value="SPRY"/>
    <property type="match status" value="1"/>
</dbReference>
<dbReference type="PROSITE" id="PS50188">
    <property type="entry name" value="B302_SPRY"/>
    <property type="match status" value="1"/>
</dbReference>
<feature type="domain" description="B30.2/SPRY" evidence="2">
    <location>
        <begin position="1"/>
        <end position="174"/>
    </location>
</feature>
<dbReference type="Proteomes" id="UP000266673">
    <property type="component" value="Unassembled WGS sequence"/>
</dbReference>
<dbReference type="InterPro" id="IPR050618">
    <property type="entry name" value="Ubq-SigPath_Reg"/>
</dbReference>
<sequence length="288" mass="32727">MEDLELTTTFDYIVLPGNWEIENKSPFINIDSSGAEVSYTDPDDNKAIIIRANNPIPLECGIFYFEIKVIDKGKNGARIYGKEENGLWGCSYHGDDGYSFYFGSGELYGPTYTTGDIIGCYLNFIKRIVFYTKNGVNLGIACHLPDDLKGIIYPCVGFRSQGGSVKVNFGRETFKYSEEVHFIASRNGNIIVNLVGELTKSLEKKQNIQGHIFFLMGEFDKALDTLTKLLETEPDNIKALRYRGEIYYMMKKYNESIADLKKLLEIKPGDEWATKAYELVETFRCDDE</sequence>
<evidence type="ECO:0000313" key="3">
    <source>
        <dbReference type="EMBL" id="RIB10103.1"/>
    </source>
</evidence>
<dbReference type="SMART" id="SM00028">
    <property type="entry name" value="TPR"/>
    <property type="match status" value="2"/>
</dbReference>
<gene>
    <name evidence="3" type="ORF">C2G38_2043767</name>
</gene>
<dbReference type="EMBL" id="QKWP01001290">
    <property type="protein sequence ID" value="RIB10103.1"/>
    <property type="molecule type" value="Genomic_DNA"/>
</dbReference>
<evidence type="ECO:0000256" key="1">
    <source>
        <dbReference type="PROSITE-ProRule" id="PRU00339"/>
    </source>
</evidence>
<dbReference type="Gene3D" id="2.60.120.920">
    <property type="match status" value="1"/>
</dbReference>
<feature type="repeat" description="TPR" evidence="1">
    <location>
        <begin position="203"/>
        <end position="236"/>
    </location>
</feature>
<comment type="caution">
    <text evidence="3">The sequence shown here is derived from an EMBL/GenBank/DDBJ whole genome shotgun (WGS) entry which is preliminary data.</text>
</comment>
<dbReference type="Pfam" id="PF14559">
    <property type="entry name" value="TPR_19"/>
    <property type="match status" value="1"/>
</dbReference>
<dbReference type="InterPro" id="IPR019734">
    <property type="entry name" value="TPR_rpt"/>
</dbReference>
<dbReference type="InterPro" id="IPR003877">
    <property type="entry name" value="SPRY_dom"/>
</dbReference>
<dbReference type="SMART" id="SM00449">
    <property type="entry name" value="SPRY"/>
    <property type="match status" value="1"/>
</dbReference>
<dbReference type="PROSITE" id="PS50005">
    <property type="entry name" value="TPR"/>
    <property type="match status" value="2"/>
</dbReference>
<dbReference type="OrthoDB" id="532682at2759"/>
<dbReference type="SUPFAM" id="SSF49899">
    <property type="entry name" value="Concanavalin A-like lectins/glucanases"/>
    <property type="match status" value="1"/>
</dbReference>
<name>A0A397URM9_9GLOM</name>
<evidence type="ECO:0000259" key="2">
    <source>
        <dbReference type="PROSITE" id="PS50188"/>
    </source>
</evidence>
<dbReference type="AlphaFoldDB" id="A0A397URM9"/>
<dbReference type="Gene3D" id="1.25.40.10">
    <property type="entry name" value="Tetratricopeptide repeat domain"/>
    <property type="match status" value="1"/>
</dbReference>
<accession>A0A397URM9</accession>
<dbReference type="InterPro" id="IPR011990">
    <property type="entry name" value="TPR-like_helical_dom_sf"/>
</dbReference>
<dbReference type="InterPro" id="IPR001870">
    <property type="entry name" value="B30.2/SPRY"/>
</dbReference>
<dbReference type="PANTHER" id="PTHR12864">
    <property type="entry name" value="RAN BINDING PROTEIN 9-RELATED"/>
    <property type="match status" value="1"/>
</dbReference>
<evidence type="ECO:0000313" key="4">
    <source>
        <dbReference type="Proteomes" id="UP000266673"/>
    </source>
</evidence>
<dbReference type="InterPro" id="IPR013320">
    <property type="entry name" value="ConA-like_dom_sf"/>
</dbReference>
<dbReference type="InterPro" id="IPR043136">
    <property type="entry name" value="B30.2/SPRY_sf"/>
</dbReference>